<gene>
    <name evidence="1" type="ORF">SAMN04490355_10316</name>
</gene>
<evidence type="ECO:0000313" key="2">
    <source>
        <dbReference type="Proteomes" id="UP000199520"/>
    </source>
</evidence>
<accession>A0A1I4M9A0</accession>
<keyword evidence="2" id="KW-1185">Reference proteome</keyword>
<dbReference type="RefSeq" id="WP_090939439.1">
    <property type="nucleotide sequence ID" value="NZ_FOTS01000031.1"/>
</dbReference>
<sequence>MQYYYINNNSHPQAINAGLIWLTRQCIYHIPHHGILAGVQKNTLEAALQDTELQQFQIRESILAAEFKIGTVTLKIMTSKNNFPIDHTGSVLAIHPNPVLLNQIDQMPNINNVLIIPATPGECQSWITAHQAQEVPV</sequence>
<evidence type="ECO:0000313" key="1">
    <source>
        <dbReference type="EMBL" id="SFL99740.1"/>
    </source>
</evidence>
<organism evidence="1 2">
    <name type="scientific">Pelosinus propionicus DSM 13327</name>
    <dbReference type="NCBI Taxonomy" id="1123291"/>
    <lineage>
        <taxon>Bacteria</taxon>
        <taxon>Bacillati</taxon>
        <taxon>Bacillota</taxon>
        <taxon>Negativicutes</taxon>
        <taxon>Selenomonadales</taxon>
        <taxon>Sporomusaceae</taxon>
        <taxon>Pelosinus</taxon>
    </lineage>
</organism>
<name>A0A1I4M9A0_9FIRM</name>
<reference evidence="2" key="1">
    <citation type="submission" date="2016-10" db="EMBL/GenBank/DDBJ databases">
        <authorList>
            <person name="Varghese N."/>
            <person name="Submissions S."/>
        </authorList>
    </citation>
    <scope>NUCLEOTIDE SEQUENCE [LARGE SCALE GENOMIC DNA]</scope>
    <source>
        <strain evidence="2">DSM 13327</strain>
    </source>
</reference>
<protein>
    <submittedName>
        <fullName evidence="1">Uncharacterized protein</fullName>
    </submittedName>
</protein>
<dbReference type="EMBL" id="FOTS01000031">
    <property type="protein sequence ID" value="SFL99740.1"/>
    <property type="molecule type" value="Genomic_DNA"/>
</dbReference>
<dbReference type="OrthoDB" id="1681215at2"/>
<dbReference type="AlphaFoldDB" id="A0A1I4M9A0"/>
<proteinExistence type="predicted"/>
<dbReference type="Proteomes" id="UP000199520">
    <property type="component" value="Unassembled WGS sequence"/>
</dbReference>